<evidence type="ECO:0000256" key="1">
    <source>
        <dbReference type="SAM" id="Phobius"/>
    </source>
</evidence>
<proteinExistence type="predicted"/>
<reference evidence="2" key="1">
    <citation type="submission" date="2020-04" db="EMBL/GenBank/DDBJ databases">
        <title>Deep metagenomics examines the oral microbiome during advanced dental caries in children, revealing novel taxa and co-occurrences with host molecules.</title>
        <authorList>
            <person name="Baker J.L."/>
            <person name="Morton J.T."/>
            <person name="Dinis M."/>
            <person name="Alvarez R."/>
            <person name="Tran N.C."/>
            <person name="Knight R."/>
            <person name="Edlund A."/>
        </authorList>
    </citation>
    <scope>NUCLEOTIDE SEQUENCE</scope>
    <source>
        <strain evidence="2">JCVI_30_bin.13</strain>
    </source>
</reference>
<dbReference type="AlphaFoldDB" id="A0A929RPF8"/>
<protein>
    <submittedName>
        <fullName evidence="2">Uncharacterized protein</fullName>
    </submittedName>
</protein>
<dbReference type="Proteomes" id="UP000759246">
    <property type="component" value="Unassembled WGS sequence"/>
</dbReference>
<sequence>MSQASRRRMKQSVIVIAILAVIGGVSALSIMFANWTRTPEATVRQYLDYLAAGNADAATAMADPGLANEQRGFLTNAVMASANSRIVVEDVVAAPYGGNKVTTVTATMQLDGERFTYSFGVTAAKPTLGLLKNWKMQNALVARVNITGKKVSYFTVGGAKGSINIGALSGGSDYVFYPGVYTFTPADIGDYIDAAPVTARVKADMAATSRGVASTSVTLTGAYNDALASAALDAAIALTNSCASAPGNTNKACPLKVQSTDLSVLEVASLPTSLQPDPFWDRTYTGRATFRIKGSGRNSKVEDIERTFTVNVKAEDSGTLILDSSGKPQFKVTFDW</sequence>
<comment type="caution">
    <text evidence="2">The sequence shown here is derived from an EMBL/GenBank/DDBJ whole genome shotgun (WGS) entry which is preliminary data.</text>
</comment>
<evidence type="ECO:0000313" key="2">
    <source>
        <dbReference type="EMBL" id="MBF0966692.1"/>
    </source>
</evidence>
<gene>
    <name evidence="2" type="ORF">HXK09_05985</name>
</gene>
<feature type="transmembrane region" description="Helical" evidence="1">
    <location>
        <begin position="12"/>
        <end position="35"/>
    </location>
</feature>
<keyword evidence="1" id="KW-1133">Transmembrane helix</keyword>
<name>A0A929RPF8_9ACTO</name>
<dbReference type="EMBL" id="JABZGF010000175">
    <property type="protein sequence ID" value="MBF0966692.1"/>
    <property type="molecule type" value="Genomic_DNA"/>
</dbReference>
<keyword evidence="1" id="KW-0472">Membrane</keyword>
<keyword evidence="1" id="KW-0812">Transmembrane</keyword>
<accession>A0A929RPF8</accession>
<organism evidence="2 3">
    <name type="scientific">Actinomyces bouchesdurhonensis</name>
    <dbReference type="NCBI Taxonomy" id="1852361"/>
    <lineage>
        <taxon>Bacteria</taxon>
        <taxon>Bacillati</taxon>
        <taxon>Actinomycetota</taxon>
        <taxon>Actinomycetes</taxon>
        <taxon>Actinomycetales</taxon>
        <taxon>Actinomycetaceae</taxon>
        <taxon>Actinomyces</taxon>
    </lineage>
</organism>
<evidence type="ECO:0000313" key="3">
    <source>
        <dbReference type="Proteomes" id="UP000759246"/>
    </source>
</evidence>